<organism evidence="7 8">
    <name type="scientific">Ophiocordyceps polyrhachis-furcata BCC 54312</name>
    <dbReference type="NCBI Taxonomy" id="1330021"/>
    <lineage>
        <taxon>Eukaryota</taxon>
        <taxon>Fungi</taxon>
        <taxon>Dikarya</taxon>
        <taxon>Ascomycota</taxon>
        <taxon>Pezizomycotina</taxon>
        <taxon>Sordariomycetes</taxon>
        <taxon>Hypocreomycetidae</taxon>
        <taxon>Hypocreales</taxon>
        <taxon>Ophiocordycipitaceae</taxon>
        <taxon>Ophiocordyceps</taxon>
    </lineage>
</organism>
<feature type="region of interest" description="Disordered" evidence="5">
    <location>
        <begin position="173"/>
        <end position="205"/>
    </location>
</feature>
<dbReference type="GO" id="GO:1990904">
    <property type="term" value="C:ribonucleoprotein complex"/>
    <property type="evidence" value="ECO:0007669"/>
    <property type="project" value="UniProtKB-KW"/>
</dbReference>
<keyword evidence="3" id="KW-0496">Mitochondrion</keyword>
<comment type="subcellular location">
    <subcellularLocation>
        <location evidence="1">Mitochondrion</location>
    </subcellularLocation>
</comment>
<proteinExistence type="predicted"/>
<evidence type="ECO:0000259" key="6">
    <source>
        <dbReference type="SMART" id="SM00916"/>
    </source>
</evidence>
<dbReference type="GO" id="GO:0003735">
    <property type="term" value="F:structural constituent of ribosome"/>
    <property type="evidence" value="ECO:0007669"/>
    <property type="project" value="InterPro"/>
</dbReference>
<accession>A0A367LSI0</accession>
<dbReference type="SUPFAM" id="SSF52833">
    <property type="entry name" value="Thioredoxin-like"/>
    <property type="match status" value="1"/>
</dbReference>
<reference evidence="7 8" key="1">
    <citation type="journal article" date="2015" name="BMC Genomics">
        <title>Insights from the genome of Ophiocordyceps polyrhachis-furcata to pathogenicity and host specificity in insect fungi.</title>
        <authorList>
            <person name="Wichadakul D."/>
            <person name="Kobmoo N."/>
            <person name="Ingsriswang S."/>
            <person name="Tangphatsornruang S."/>
            <person name="Chantasingh D."/>
            <person name="Luangsa-ard J.J."/>
            <person name="Eurwilaichitr L."/>
        </authorList>
    </citation>
    <scope>NUCLEOTIDE SEQUENCE [LARGE SCALE GENOMIC DNA]</scope>
    <source>
        <strain evidence="7 8">BCC 54312</strain>
    </source>
</reference>
<evidence type="ECO:0000256" key="5">
    <source>
        <dbReference type="SAM" id="MobiDB-lite"/>
    </source>
</evidence>
<dbReference type="GO" id="GO:0005739">
    <property type="term" value="C:mitochondrion"/>
    <property type="evidence" value="ECO:0007669"/>
    <property type="project" value="UniProtKB-SubCell"/>
</dbReference>
<feature type="compositionally biased region" description="Polar residues" evidence="5">
    <location>
        <begin position="92"/>
        <end position="113"/>
    </location>
</feature>
<dbReference type="SMART" id="SM00916">
    <property type="entry name" value="L51_S25_CI-B8"/>
    <property type="match status" value="1"/>
</dbReference>
<dbReference type="InterPro" id="IPR007741">
    <property type="entry name" value="Ribosomal_mL43/mS25/NADH_DH"/>
</dbReference>
<dbReference type="PANTHER" id="PTHR13274">
    <property type="entry name" value="MITOCHONDRIAL RIBOSOMAL PROTEIN S25"/>
    <property type="match status" value="1"/>
</dbReference>
<evidence type="ECO:0000256" key="4">
    <source>
        <dbReference type="ARBA" id="ARBA00023274"/>
    </source>
</evidence>
<feature type="region of interest" description="Disordered" evidence="5">
    <location>
        <begin position="89"/>
        <end position="123"/>
    </location>
</feature>
<comment type="caution">
    <text evidence="7">The sequence shown here is derived from an EMBL/GenBank/DDBJ whole genome shotgun (WGS) entry which is preliminary data.</text>
</comment>
<evidence type="ECO:0000256" key="3">
    <source>
        <dbReference type="ARBA" id="ARBA00023128"/>
    </source>
</evidence>
<sequence length="205" mass="22959">MRSLGSRLTVLREPSQLIKLRCGPGAAVLPSEVKRIHLDFALSMYEGHMGARKFWRECLTRLKYHNPGISMIVNRHNDNKSPPIMTIYFGSPTAQPASGPVPSSDQLSSSRQNLAKALPPGKDERTVKIEMKDKHSDEILDMFLAETKATAIPTTDSDVEEMQALETMKRMAAAARERRKLEKEQKKKEEELLKKATDVISSAAE</sequence>
<keyword evidence="4" id="KW-0687">Ribonucleoprotein</keyword>
<keyword evidence="8" id="KW-1185">Reference proteome</keyword>
<dbReference type="InterPro" id="IPR036249">
    <property type="entry name" value="Thioredoxin-like_sf"/>
</dbReference>
<dbReference type="PANTHER" id="PTHR13274:SF2">
    <property type="entry name" value="SMALL RIBOSOMAL SUBUNIT PROTEIN MS25"/>
    <property type="match status" value="1"/>
</dbReference>
<feature type="domain" description="Ribosomal protein/NADH dehydrogenase" evidence="6">
    <location>
        <begin position="43"/>
        <end position="150"/>
    </location>
</feature>
<name>A0A367LSI0_9HYPO</name>
<dbReference type="EMBL" id="LKCN02000001">
    <property type="protein sequence ID" value="RCI17371.1"/>
    <property type="molecule type" value="Genomic_DNA"/>
</dbReference>
<dbReference type="OrthoDB" id="1696305at2759"/>
<evidence type="ECO:0000256" key="1">
    <source>
        <dbReference type="ARBA" id="ARBA00004173"/>
    </source>
</evidence>
<evidence type="ECO:0000256" key="2">
    <source>
        <dbReference type="ARBA" id="ARBA00022980"/>
    </source>
</evidence>
<protein>
    <recommendedName>
        <fullName evidence="6">Ribosomal protein/NADH dehydrogenase domain-containing protein</fullName>
    </recommendedName>
</protein>
<dbReference type="STRING" id="1330021.A0A367LSI0"/>
<dbReference type="AlphaFoldDB" id="A0A367LSI0"/>
<feature type="compositionally biased region" description="Basic and acidic residues" evidence="5">
    <location>
        <begin position="175"/>
        <end position="197"/>
    </location>
</feature>
<dbReference type="InterPro" id="IPR040049">
    <property type="entry name" value="Ribosomal_mS25/mL61"/>
</dbReference>
<gene>
    <name evidence="7" type="ORF">L249_2409</name>
</gene>
<evidence type="ECO:0000313" key="7">
    <source>
        <dbReference type="EMBL" id="RCI17371.1"/>
    </source>
</evidence>
<evidence type="ECO:0000313" key="8">
    <source>
        <dbReference type="Proteomes" id="UP000253664"/>
    </source>
</evidence>
<dbReference type="GO" id="GO:0005840">
    <property type="term" value="C:ribosome"/>
    <property type="evidence" value="ECO:0007669"/>
    <property type="project" value="UniProtKB-KW"/>
</dbReference>
<keyword evidence="2" id="KW-0689">Ribosomal protein</keyword>
<dbReference type="Proteomes" id="UP000253664">
    <property type="component" value="Unassembled WGS sequence"/>
</dbReference>
<dbReference type="Pfam" id="PF05047">
    <property type="entry name" value="L51_S25_CI-B8"/>
    <property type="match status" value="1"/>
</dbReference>